<dbReference type="InterPro" id="IPR036895">
    <property type="entry name" value="Uracil-DNA_glycosylase-like_sf"/>
</dbReference>
<evidence type="ECO:0000256" key="11">
    <source>
        <dbReference type="ARBA" id="ARBA00064140"/>
    </source>
</evidence>
<dbReference type="STRING" id="1965070.A0A3S3PW71"/>
<dbReference type="OrthoDB" id="10031947at2759"/>
<comment type="subunit">
    <text evidence="11">Interacts with RPA2 subunit of the RPA trimer; this interaction mediates UNG2 recruitment to RPA-coated single-stranded DNA at stalled replication forks. Interacts with PCNA; this interaction mediates UNG2 recruitment to S-phase replication foci. Interacts (via N-terminus) with FAM72A.</text>
</comment>
<comment type="catalytic activity">
    <reaction evidence="10">
        <text>a 2'-deoxyuridine in single-stranded DNA + H2O = a 2'-deoxyribose 5'-monophosphate in single-stranded DNA + uracil</text>
        <dbReference type="Rhea" id="RHEA:81459"/>
        <dbReference type="Rhea" id="RHEA-COMP:12847"/>
        <dbReference type="Rhea" id="RHEA-COMP:19684"/>
        <dbReference type="ChEBI" id="CHEBI:15377"/>
        <dbReference type="ChEBI" id="CHEBI:17568"/>
        <dbReference type="ChEBI" id="CHEBI:133902"/>
        <dbReference type="ChEBI" id="CHEBI:139095"/>
    </reaction>
    <physiologicalReaction direction="left-to-right" evidence="10">
        <dbReference type="Rhea" id="RHEA:81460"/>
    </physiologicalReaction>
</comment>
<comment type="function">
    <text evidence="12 14">Excises uracil residues from the DNA which can arise as a result of misincorporation of dUMP residues by DNA polymerase or due to deamination of cytosine.</text>
</comment>
<evidence type="ECO:0000256" key="12">
    <source>
        <dbReference type="HAMAP-Rule" id="MF_03166"/>
    </source>
</evidence>
<evidence type="ECO:0000256" key="3">
    <source>
        <dbReference type="ARBA" id="ARBA00022763"/>
    </source>
</evidence>
<gene>
    <name evidence="16" type="ORF">B4U79_15994</name>
</gene>
<dbReference type="EC" id="3.2.2.27" evidence="12 14"/>
<dbReference type="Pfam" id="PF03167">
    <property type="entry name" value="UDG"/>
    <property type="match status" value="1"/>
</dbReference>
<evidence type="ECO:0000256" key="13">
    <source>
        <dbReference type="PROSITE-ProRule" id="PRU10072"/>
    </source>
</evidence>
<evidence type="ECO:0000256" key="10">
    <source>
        <dbReference type="ARBA" id="ARBA00052828"/>
    </source>
</evidence>
<evidence type="ECO:0000256" key="8">
    <source>
        <dbReference type="ARBA" id="ARBA00023242"/>
    </source>
</evidence>
<organism evidence="16 17">
    <name type="scientific">Dinothrombium tinctorium</name>
    <dbReference type="NCBI Taxonomy" id="1965070"/>
    <lineage>
        <taxon>Eukaryota</taxon>
        <taxon>Metazoa</taxon>
        <taxon>Ecdysozoa</taxon>
        <taxon>Arthropoda</taxon>
        <taxon>Chelicerata</taxon>
        <taxon>Arachnida</taxon>
        <taxon>Acari</taxon>
        <taxon>Acariformes</taxon>
        <taxon>Trombidiformes</taxon>
        <taxon>Prostigmata</taxon>
        <taxon>Anystina</taxon>
        <taxon>Parasitengona</taxon>
        <taxon>Trombidioidea</taxon>
        <taxon>Trombidiidae</taxon>
        <taxon>Dinothrombium</taxon>
    </lineage>
</organism>
<dbReference type="HAMAP" id="MF_00148">
    <property type="entry name" value="UDG"/>
    <property type="match status" value="1"/>
</dbReference>
<evidence type="ECO:0000256" key="9">
    <source>
        <dbReference type="ARBA" id="ARBA00052069"/>
    </source>
</evidence>
<dbReference type="InterPro" id="IPR018085">
    <property type="entry name" value="Ura-DNA_Glyclase_AS"/>
</dbReference>
<evidence type="ECO:0000259" key="15">
    <source>
        <dbReference type="SMART" id="SM00986"/>
    </source>
</evidence>
<comment type="subcellular location">
    <subcellularLocation>
        <location evidence="12">Mitochondrion</location>
    </subcellularLocation>
    <subcellularLocation>
        <location evidence="12">Nucleus</location>
    </subcellularLocation>
</comment>
<dbReference type="NCBIfam" id="NF003591">
    <property type="entry name" value="PRK05254.1-4"/>
    <property type="match status" value="1"/>
</dbReference>
<dbReference type="GO" id="GO:0005739">
    <property type="term" value="C:mitochondrion"/>
    <property type="evidence" value="ECO:0007669"/>
    <property type="project" value="UniProtKB-SubCell"/>
</dbReference>
<comment type="caution">
    <text evidence="16">The sequence shown here is derived from an EMBL/GenBank/DDBJ whole genome shotgun (WGS) entry which is preliminary data.</text>
</comment>
<dbReference type="SUPFAM" id="SSF52141">
    <property type="entry name" value="Uracil-DNA glycosylase-like"/>
    <property type="match status" value="1"/>
</dbReference>
<evidence type="ECO:0000256" key="5">
    <source>
        <dbReference type="ARBA" id="ARBA00022990"/>
    </source>
</evidence>
<evidence type="ECO:0000256" key="4">
    <source>
        <dbReference type="ARBA" id="ARBA00022801"/>
    </source>
</evidence>
<dbReference type="NCBIfam" id="NF003588">
    <property type="entry name" value="PRK05254.1-1"/>
    <property type="match status" value="1"/>
</dbReference>
<keyword evidence="2" id="KW-0597">Phosphoprotein</keyword>
<feature type="active site" description="Proton acceptor" evidence="12 13">
    <location>
        <position position="130"/>
    </location>
</feature>
<keyword evidence="6 12" id="KW-0496">Mitochondrion</keyword>
<keyword evidence="8 12" id="KW-0539">Nucleus</keyword>
<keyword evidence="3 12" id="KW-0227">DNA damage</keyword>
<keyword evidence="17" id="KW-1185">Reference proteome</keyword>
<accession>A0A3S3PW71</accession>
<keyword evidence="7 12" id="KW-0234">DNA repair</keyword>
<dbReference type="SMART" id="SM00986">
    <property type="entry name" value="UDG"/>
    <property type="match status" value="1"/>
</dbReference>
<dbReference type="PANTHER" id="PTHR11264">
    <property type="entry name" value="URACIL-DNA GLYCOSYLASE"/>
    <property type="match status" value="1"/>
</dbReference>
<dbReference type="EMBL" id="NCKU01000066">
    <property type="protein sequence ID" value="RWS17505.1"/>
    <property type="molecule type" value="Genomic_DNA"/>
</dbReference>
<comment type="catalytic activity">
    <reaction evidence="12 14">
        <text>Hydrolyzes single-stranded DNA or mismatched double-stranded DNA and polynucleotides, releasing free uracil.</text>
        <dbReference type="EC" id="3.2.2.27"/>
    </reaction>
</comment>
<evidence type="ECO:0000313" key="16">
    <source>
        <dbReference type="EMBL" id="RWS17505.1"/>
    </source>
</evidence>
<dbReference type="CDD" id="cd10027">
    <property type="entry name" value="UDG-F1-like"/>
    <property type="match status" value="1"/>
</dbReference>
<dbReference type="NCBIfam" id="NF003592">
    <property type="entry name" value="PRK05254.1-5"/>
    <property type="match status" value="1"/>
</dbReference>
<dbReference type="FunFam" id="3.40.470.10:FF:000004">
    <property type="entry name" value="Uracil-DNA glycosylase"/>
    <property type="match status" value="1"/>
</dbReference>
<reference evidence="16 17" key="1">
    <citation type="journal article" date="2018" name="Gigascience">
        <title>Genomes of trombidid mites reveal novel predicted allergens and laterally-transferred genes associated with secondary metabolism.</title>
        <authorList>
            <person name="Dong X."/>
            <person name="Chaisiri K."/>
            <person name="Xia D."/>
            <person name="Armstrong S.D."/>
            <person name="Fang Y."/>
            <person name="Donnelly M.J."/>
            <person name="Kadowaki T."/>
            <person name="McGarry J.W."/>
            <person name="Darby A.C."/>
            <person name="Makepeace B.L."/>
        </authorList>
    </citation>
    <scope>NUCLEOTIDE SEQUENCE [LARGE SCALE GENOMIC DNA]</scope>
    <source>
        <strain evidence="16">UoL-WK</strain>
    </source>
</reference>
<evidence type="ECO:0000256" key="6">
    <source>
        <dbReference type="ARBA" id="ARBA00023128"/>
    </source>
</evidence>
<dbReference type="InterPro" id="IPR005122">
    <property type="entry name" value="Uracil-DNA_glycosylase-like"/>
</dbReference>
<dbReference type="PROSITE" id="PS00130">
    <property type="entry name" value="U_DNA_GLYCOSYLASE"/>
    <property type="match status" value="1"/>
</dbReference>
<dbReference type="Proteomes" id="UP000285301">
    <property type="component" value="Unassembled WGS sequence"/>
</dbReference>
<dbReference type="GO" id="GO:0004844">
    <property type="term" value="F:uracil DNA N-glycosylase activity"/>
    <property type="evidence" value="ECO:0007669"/>
    <property type="project" value="UniProtKB-UniRule"/>
</dbReference>
<dbReference type="InterPro" id="IPR002043">
    <property type="entry name" value="UDG_fam1"/>
</dbReference>
<dbReference type="NCBIfam" id="NF003589">
    <property type="entry name" value="PRK05254.1-2"/>
    <property type="match status" value="1"/>
</dbReference>
<evidence type="ECO:0000256" key="1">
    <source>
        <dbReference type="ARBA" id="ARBA00008184"/>
    </source>
</evidence>
<sequence>MSQKTITSFFKPAQNSKLKRELSADCVHNVSKRSKSEQINGDHNRDAFEEIAIAKIKKQSILTPALSDNIGVSWFTALQTEFNKDYFKKLSDFLVNERQSHTIYPPESEVFTWTRMANIRDTKVVILGQDPYHGPNQAHGLAFSVKKGVVPPPSLKNMFQELRSDIDGFCEPNHGDLSGWSKQGVLLLNACLTVRKHEANSHSSKGWEQLTDAVIKWLNSNLYNVVFLLWGSYAQKKGSFVDKKKHLVLQCPHPSPLSAHRGFLGCKHFSKANEYLRKNGKKEIDWNYLP</sequence>
<dbReference type="PANTHER" id="PTHR11264:SF0">
    <property type="entry name" value="URACIL-DNA GLYCOSYLASE"/>
    <property type="match status" value="1"/>
</dbReference>
<evidence type="ECO:0000256" key="14">
    <source>
        <dbReference type="RuleBase" id="RU003780"/>
    </source>
</evidence>
<keyword evidence="5" id="KW-0007">Acetylation</keyword>
<dbReference type="SMART" id="SM00987">
    <property type="entry name" value="UreE_C"/>
    <property type="match status" value="1"/>
</dbReference>
<comment type="similarity">
    <text evidence="1 12 14">Belongs to the uracil-DNA glycosylase (UDG) superfamily. UNG family.</text>
</comment>
<evidence type="ECO:0000256" key="7">
    <source>
        <dbReference type="ARBA" id="ARBA00023204"/>
    </source>
</evidence>
<name>A0A3S3PW71_9ACAR</name>
<proteinExistence type="inferred from homology"/>
<keyword evidence="4 12" id="KW-0378">Hydrolase</keyword>
<dbReference type="GO" id="GO:0005654">
    <property type="term" value="C:nucleoplasm"/>
    <property type="evidence" value="ECO:0007669"/>
    <property type="project" value="UniProtKB-ARBA"/>
</dbReference>
<evidence type="ECO:0000256" key="2">
    <source>
        <dbReference type="ARBA" id="ARBA00022553"/>
    </source>
</evidence>
<dbReference type="AlphaFoldDB" id="A0A3S3PW71"/>
<dbReference type="Gene3D" id="3.40.470.10">
    <property type="entry name" value="Uracil-DNA glycosylase-like domain"/>
    <property type="match status" value="1"/>
</dbReference>
<protein>
    <recommendedName>
        <fullName evidence="12 14">Uracil-DNA glycosylase</fullName>
        <shortName evidence="12">UDG</shortName>
        <ecNumber evidence="12 14">3.2.2.27</ecNumber>
    </recommendedName>
</protein>
<evidence type="ECO:0000313" key="17">
    <source>
        <dbReference type="Proteomes" id="UP000285301"/>
    </source>
</evidence>
<comment type="catalytic activity">
    <reaction evidence="9">
        <text>a 2'-deoxyuridine in double-stranded DNA + H2O = a 2'-deoxyribose 5'-monophosphate in double-stranded DNA + uracil</text>
        <dbReference type="Rhea" id="RHEA:81455"/>
        <dbReference type="Rhea" id="RHEA-COMP:14231"/>
        <dbReference type="Rhea" id="RHEA-COMP:17071"/>
        <dbReference type="ChEBI" id="CHEBI:15377"/>
        <dbReference type="ChEBI" id="CHEBI:17568"/>
        <dbReference type="ChEBI" id="CHEBI:133902"/>
        <dbReference type="ChEBI" id="CHEBI:139095"/>
    </reaction>
    <physiologicalReaction direction="left-to-right" evidence="9">
        <dbReference type="Rhea" id="RHEA:81456"/>
    </physiologicalReaction>
</comment>
<feature type="domain" description="Uracil-DNA glycosylase-like" evidence="15">
    <location>
        <begin position="115"/>
        <end position="276"/>
    </location>
</feature>
<dbReference type="NCBIfam" id="TIGR00628">
    <property type="entry name" value="ung"/>
    <property type="match status" value="1"/>
</dbReference>
<dbReference type="GO" id="GO:0097510">
    <property type="term" value="P:base-excision repair, AP site formation via deaminated base removal"/>
    <property type="evidence" value="ECO:0007669"/>
    <property type="project" value="TreeGrafter"/>
</dbReference>